<evidence type="ECO:0000256" key="1">
    <source>
        <dbReference type="ARBA" id="ARBA00004141"/>
    </source>
</evidence>
<proteinExistence type="inferred from homology"/>
<feature type="transmembrane region" description="Helical" evidence="7">
    <location>
        <begin position="66"/>
        <end position="88"/>
    </location>
</feature>
<dbReference type="InterPro" id="IPR049326">
    <property type="entry name" value="Rhodopsin_dom_fungi"/>
</dbReference>
<feature type="region of interest" description="Disordered" evidence="6">
    <location>
        <begin position="362"/>
        <end position="394"/>
    </location>
</feature>
<comment type="subcellular location">
    <subcellularLocation>
        <location evidence="1">Membrane</location>
        <topology evidence="1">Multi-pass membrane protein</topology>
    </subcellularLocation>
</comment>
<organism evidence="9 10">
    <name type="scientific">Podospora aff. communis PSN243</name>
    <dbReference type="NCBI Taxonomy" id="3040156"/>
    <lineage>
        <taxon>Eukaryota</taxon>
        <taxon>Fungi</taxon>
        <taxon>Dikarya</taxon>
        <taxon>Ascomycota</taxon>
        <taxon>Pezizomycotina</taxon>
        <taxon>Sordariomycetes</taxon>
        <taxon>Sordariomycetidae</taxon>
        <taxon>Sordariales</taxon>
        <taxon>Podosporaceae</taxon>
        <taxon>Podospora</taxon>
    </lineage>
</organism>
<dbReference type="AlphaFoldDB" id="A0AAV9G4K1"/>
<feature type="domain" description="Rhodopsin" evidence="8">
    <location>
        <begin position="50"/>
        <end position="287"/>
    </location>
</feature>
<evidence type="ECO:0000256" key="4">
    <source>
        <dbReference type="ARBA" id="ARBA00023136"/>
    </source>
</evidence>
<comment type="similarity">
    <text evidence="5">Belongs to the SAT4 family.</text>
</comment>
<dbReference type="PANTHER" id="PTHR33048">
    <property type="entry name" value="PTH11-LIKE INTEGRAL MEMBRANE PROTEIN (AFU_ORTHOLOGUE AFUA_5G11245)"/>
    <property type="match status" value="1"/>
</dbReference>
<feature type="transmembrane region" description="Helical" evidence="7">
    <location>
        <begin position="108"/>
        <end position="133"/>
    </location>
</feature>
<dbReference type="PANTHER" id="PTHR33048:SF47">
    <property type="entry name" value="INTEGRAL MEMBRANE PROTEIN-RELATED"/>
    <property type="match status" value="1"/>
</dbReference>
<dbReference type="GO" id="GO:0016020">
    <property type="term" value="C:membrane"/>
    <property type="evidence" value="ECO:0007669"/>
    <property type="project" value="UniProtKB-SubCell"/>
</dbReference>
<keyword evidence="10" id="KW-1185">Reference proteome</keyword>
<keyword evidence="4 7" id="KW-0472">Membrane</keyword>
<comment type="caution">
    <text evidence="9">The sequence shown here is derived from an EMBL/GenBank/DDBJ whole genome shotgun (WGS) entry which is preliminary data.</text>
</comment>
<feature type="transmembrane region" description="Helical" evidence="7">
    <location>
        <begin position="31"/>
        <end position="54"/>
    </location>
</feature>
<gene>
    <name evidence="9" type="ORF">QBC34DRAFT_213911</name>
</gene>
<evidence type="ECO:0000313" key="10">
    <source>
        <dbReference type="Proteomes" id="UP001321760"/>
    </source>
</evidence>
<sequence length="394" mass="44029">MSTINATRNEADAAYVIIPDYGPYPYSSLQIFGFAILGFFPTLSLVVVGLRVYSRRLMGGLALDDWFVLVAMCVAIPQAMFTAFFIKAGYWGTHEVDIPPNLPKNIGAFWNFVNGLCANPSLALVKASALLFLLRLGWIKRTVRIACIALIVVNLTHMVTFFLIFLFQCSPISSRWELATGANCIRVDILSISMATISIVTDLLTLSVPFALFLDLRVSKRMRNSLIIVFLLGGIVTVISTTRLYYILRIYYMTPEDRRYSIGFVCGSVELNLGIVTASIPTLWPLGRKWFPSFFASLGIDRPRLYPDIEIAYASTDPRRSSTSGAYRSKIVWREKRIHSGSNSTGEGSGSRGWGRLPDLPDRHLFSSSDHGAVDEHNSFQLIENKRQRQNVDG</sequence>
<evidence type="ECO:0000256" key="2">
    <source>
        <dbReference type="ARBA" id="ARBA00022692"/>
    </source>
</evidence>
<reference evidence="9" key="2">
    <citation type="submission" date="2023-05" db="EMBL/GenBank/DDBJ databases">
        <authorList>
            <consortium name="Lawrence Berkeley National Laboratory"/>
            <person name="Steindorff A."/>
            <person name="Hensen N."/>
            <person name="Bonometti L."/>
            <person name="Westerberg I."/>
            <person name="Brannstrom I.O."/>
            <person name="Guillou S."/>
            <person name="Cros-Aarteil S."/>
            <person name="Calhoun S."/>
            <person name="Haridas S."/>
            <person name="Kuo A."/>
            <person name="Mondo S."/>
            <person name="Pangilinan J."/>
            <person name="Riley R."/>
            <person name="Labutti K."/>
            <person name="Andreopoulos B."/>
            <person name="Lipzen A."/>
            <person name="Chen C."/>
            <person name="Yanf M."/>
            <person name="Daum C."/>
            <person name="Ng V."/>
            <person name="Clum A."/>
            <person name="Ohm R."/>
            <person name="Martin F."/>
            <person name="Silar P."/>
            <person name="Natvig D."/>
            <person name="Lalanne C."/>
            <person name="Gautier V."/>
            <person name="Ament-Velasquez S.L."/>
            <person name="Kruys A."/>
            <person name="Hutchinson M.I."/>
            <person name="Powell A.J."/>
            <person name="Barry K."/>
            <person name="Miller A.N."/>
            <person name="Grigoriev I.V."/>
            <person name="Debuchy R."/>
            <person name="Gladieux P."/>
            <person name="Thoren M.H."/>
            <person name="Johannesson H."/>
        </authorList>
    </citation>
    <scope>NUCLEOTIDE SEQUENCE</scope>
    <source>
        <strain evidence="9">PSN243</strain>
    </source>
</reference>
<dbReference type="Pfam" id="PF20684">
    <property type="entry name" value="Fung_rhodopsin"/>
    <property type="match status" value="1"/>
</dbReference>
<dbReference type="Proteomes" id="UP001321760">
    <property type="component" value="Unassembled WGS sequence"/>
</dbReference>
<keyword evidence="2 7" id="KW-0812">Transmembrane</keyword>
<feature type="transmembrane region" description="Helical" evidence="7">
    <location>
        <begin position="187"/>
        <end position="214"/>
    </location>
</feature>
<feature type="transmembrane region" description="Helical" evidence="7">
    <location>
        <begin position="226"/>
        <end position="248"/>
    </location>
</feature>
<name>A0AAV9G4K1_9PEZI</name>
<evidence type="ECO:0000259" key="8">
    <source>
        <dbReference type="Pfam" id="PF20684"/>
    </source>
</evidence>
<protein>
    <recommendedName>
        <fullName evidence="8">Rhodopsin domain-containing protein</fullName>
    </recommendedName>
</protein>
<evidence type="ECO:0000256" key="6">
    <source>
        <dbReference type="SAM" id="MobiDB-lite"/>
    </source>
</evidence>
<reference evidence="9" key="1">
    <citation type="journal article" date="2023" name="Mol. Phylogenet. Evol.">
        <title>Genome-scale phylogeny and comparative genomics of the fungal order Sordariales.</title>
        <authorList>
            <person name="Hensen N."/>
            <person name="Bonometti L."/>
            <person name="Westerberg I."/>
            <person name="Brannstrom I.O."/>
            <person name="Guillou S."/>
            <person name="Cros-Aarteil S."/>
            <person name="Calhoun S."/>
            <person name="Haridas S."/>
            <person name="Kuo A."/>
            <person name="Mondo S."/>
            <person name="Pangilinan J."/>
            <person name="Riley R."/>
            <person name="LaButti K."/>
            <person name="Andreopoulos B."/>
            <person name="Lipzen A."/>
            <person name="Chen C."/>
            <person name="Yan M."/>
            <person name="Daum C."/>
            <person name="Ng V."/>
            <person name="Clum A."/>
            <person name="Steindorff A."/>
            <person name="Ohm R.A."/>
            <person name="Martin F."/>
            <person name="Silar P."/>
            <person name="Natvig D.O."/>
            <person name="Lalanne C."/>
            <person name="Gautier V."/>
            <person name="Ament-Velasquez S.L."/>
            <person name="Kruys A."/>
            <person name="Hutchinson M.I."/>
            <person name="Powell A.J."/>
            <person name="Barry K."/>
            <person name="Miller A.N."/>
            <person name="Grigoriev I.V."/>
            <person name="Debuchy R."/>
            <person name="Gladieux P."/>
            <person name="Hiltunen Thoren M."/>
            <person name="Johannesson H."/>
        </authorList>
    </citation>
    <scope>NUCLEOTIDE SEQUENCE</scope>
    <source>
        <strain evidence="9">PSN243</strain>
    </source>
</reference>
<evidence type="ECO:0000256" key="5">
    <source>
        <dbReference type="ARBA" id="ARBA00038359"/>
    </source>
</evidence>
<evidence type="ECO:0000256" key="3">
    <source>
        <dbReference type="ARBA" id="ARBA00022989"/>
    </source>
</evidence>
<dbReference type="EMBL" id="MU866000">
    <property type="protein sequence ID" value="KAK4443054.1"/>
    <property type="molecule type" value="Genomic_DNA"/>
</dbReference>
<evidence type="ECO:0000313" key="9">
    <source>
        <dbReference type="EMBL" id="KAK4443054.1"/>
    </source>
</evidence>
<dbReference type="InterPro" id="IPR052337">
    <property type="entry name" value="SAT4-like"/>
</dbReference>
<feature type="transmembrane region" description="Helical" evidence="7">
    <location>
        <begin position="145"/>
        <end position="167"/>
    </location>
</feature>
<feature type="compositionally biased region" description="Basic and acidic residues" evidence="6">
    <location>
        <begin position="372"/>
        <end position="394"/>
    </location>
</feature>
<keyword evidence="3 7" id="KW-1133">Transmembrane helix</keyword>
<evidence type="ECO:0000256" key="7">
    <source>
        <dbReference type="SAM" id="Phobius"/>
    </source>
</evidence>
<accession>A0AAV9G4K1</accession>